<evidence type="ECO:0000256" key="1">
    <source>
        <dbReference type="SAM" id="Phobius"/>
    </source>
</evidence>
<dbReference type="EMBL" id="CP019352">
    <property type="protein sequence ID" value="APX99116.1"/>
    <property type="molecule type" value="Genomic_DNA"/>
</dbReference>
<keyword evidence="1" id="KW-0812">Transmembrane</keyword>
<feature type="transmembrane region" description="Helical" evidence="1">
    <location>
        <begin position="12"/>
        <end position="31"/>
    </location>
</feature>
<evidence type="ECO:0000313" key="3">
    <source>
        <dbReference type="Proteomes" id="UP000187506"/>
    </source>
</evidence>
<organism evidence="2 3">
    <name type="scientific">Lacinutrix venerupis</name>
    <dbReference type="NCBI Taxonomy" id="1486034"/>
    <lineage>
        <taxon>Bacteria</taxon>
        <taxon>Pseudomonadati</taxon>
        <taxon>Bacteroidota</taxon>
        <taxon>Flavobacteriia</taxon>
        <taxon>Flavobacteriales</taxon>
        <taxon>Flavobacteriaceae</taxon>
        <taxon>Lacinutrix</taxon>
    </lineage>
</organism>
<dbReference type="KEGG" id="lvn:BWR22_01925"/>
<dbReference type="AlphaFoldDB" id="A0AAC9LLU2"/>
<sequence length="175" mass="19961">MKSTLKYVKNVPVWKTILGIIIAVLCLYLVIFGSIKYIVPIAFSVLLLQTNGTEINLENKTYRKIYSILGLNFGKWQPLPEVEYVSIFATTESTTVWASSATMNVKDAVYIINIFYNTNKKIEVCNLYSKDRAFKTGAHVAFALNAHLLDATENKNFKWMDRDHYISTGEIVYVD</sequence>
<reference evidence="2 3" key="1">
    <citation type="submission" date="2017-01" db="EMBL/GenBank/DDBJ databases">
        <title>Complete genome of Lacinutrix venerupis DOK2-8 isolated from seawater in Dokdo.</title>
        <authorList>
            <person name="Chi W.-J."/>
            <person name="Kim J.H."/>
        </authorList>
    </citation>
    <scope>NUCLEOTIDE SEQUENCE [LARGE SCALE GENOMIC DNA]</scope>
    <source>
        <strain evidence="2 3">DOK2-8</strain>
    </source>
</reference>
<keyword evidence="1" id="KW-0472">Membrane</keyword>
<evidence type="ECO:0000313" key="2">
    <source>
        <dbReference type="EMBL" id="APX99116.1"/>
    </source>
</evidence>
<keyword evidence="1" id="KW-1133">Transmembrane helix</keyword>
<dbReference type="RefSeq" id="WP_076731757.1">
    <property type="nucleotide sequence ID" value="NZ_CP019352.1"/>
</dbReference>
<keyword evidence="3" id="KW-1185">Reference proteome</keyword>
<accession>A0AAC9LLU2</accession>
<protein>
    <submittedName>
        <fullName evidence="2">Uncharacterized protein</fullName>
    </submittedName>
</protein>
<dbReference type="Proteomes" id="UP000187506">
    <property type="component" value="Chromosome"/>
</dbReference>
<proteinExistence type="predicted"/>
<gene>
    <name evidence="2" type="ORF">BWR22_01925</name>
</gene>
<name>A0AAC9LLU2_9FLAO</name>